<accession>A0AAV4F457</accession>
<evidence type="ECO:0000313" key="2">
    <source>
        <dbReference type="Proteomes" id="UP000762676"/>
    </source>
</evidence>
<proteinExistence type="predicted"/>
<evidence type="ECO:0008006" key="3">
    <source>
        <dbReference type="Google" id="ProtNLM"/>
    </source>
</evidence>
<evidence type="ECO:0000313" key="1">
    <source>
        <dbReference type="EMBL" id="GFR68042.1"/>
    </source>
</evidence>
<protein>
    <recommendedName>
        <fullName evidence="3">OTU domain-containing protein</fullName>
    </recommendedName>
</protein>
<keyword evidence="2" id="KW-1185">Reference proteome</keyword>
<dbReference type="Proteomes" id="UP000762676">
    <property type="component" value="Unassembled WGS sequence"/>
</dbReference>
<organism evidence="1 2">
    <name type="scientific">Elysia marginata</name>
    <dbReference type="NCBI Taxonomy" id="1093978"/>
    <lineage>
        <taxon>Eukaryota</taxon>
        <taxon>Metazoa</taxon>
        <taxon>Spiralia</taxon>
        <taxon>Lophotrochozoa</taxon>
        <taxon>Mollusca</taxon>
        <taxon>Gastropoda</taxon>
        <taxon>Heterobranchia</taxon>
        <taxon>Euthyneura</taxon>
        <taxon>Panpulmonata</taxon>
        <taxon>Sacoglossa</taxon>
        <taxon>Placobranchoidea</taxon>
        <taxon>Plakobranchidae</taxon>
        <taxon>Elysia</taxon>
    </lineage>
</organism>
<gene>
    <name evidence="1" type="ORF">ElyMa_005598800</name>
</gene>
<name>A0AAV4F457_9GAST</name>
<dbReference type="AlphaFoldDB" id="A0AAV4F457"/>
<comment type="caution">
    <text evidence="1">The sequence shown here is derived from an EMBL/GenBank/DDBJ whole genome shotgun (WGS) entry which is preliminary data.</text>
</comment>
<reference evidence="1 2" key="1">
    <citation type="journal article" date="2021" name="Elife">
        <title>Chloroplast acquisition without the gene transfer in kleptoplastic sea slugs, Plakobranchus ocellatus.</title>
        <authorList>
            <person name="Maeda T."/>
            <person name="Takahashi S."/>
            <person name="Yoshida T."/>
            <person name="Shimamura S."/>
            <person name="Takaki Y."/>
            <person name="Nagai Y."/>
            <person name="Toyoda A."/>
            <person name="Suzuki Y."/>
            <person name="Arimoto A."/>
            <person name="Ishii H."/>
            <person name="Satoh N."/>
            <person name="Nishiyama T."/>
            <person name="Hasebe M."/>
            <person name="Maruyama T."/>
            <person name="Minagawa J."/>
            <person name="Obokata J."/>
            <person name="Shigenobu S."/>
        </authorList>
    </citation>
    <scope>NUCLEOTIDE SEQUENCE [LARGE SCALE GENOMIC DNA]</scope>
</reference>
<dbReference type="EMBL" id="BMAT01011178">
    <property type="protein sequence ID" value="GFR68042.1"/>
    <property type="molecule type" value="Genomic_DNA"/>
</dbReference>
<dbReference type="Gene3D" id="3.90.70.80">
    <property type="match status" value="1"/>
</dbReference>
<sequence length="142" mass="16058">MGATHQTASRPKRWCKNCRNHTHDTSYCRKTVLLDAARSEVMLLQTYAVQPPNEVNNSQCALSDEVDEIAVQILNKFHPVINTTHVPISIISNGNCLFRAVSKALYGSDEYHTYIRLLAVLETIGYLANCDYEHDAYVDPFI</sequence>